<protein>
    <submittedName>
        <fullName evidence="1">Uncharacterized protein</fullName>
    </submittedName>
</protein>
<evidence type="ECO:0000313" key="2">
    <source>
        <dbReference type="Proteomes" id="UP001185092"/>
    </source>
</evidence>
<dbReference type="RefSeq" id="WP_309938066.1">
    <property type="nucleotide sequence ID" value="NZ_AP025305.1"/>
</dbReference>
<reference evidence="1" key="1">
    <citation type="submission" date="2023-07" db="EMBL/GenBank/DDBJ databases">
        <title>Genomic Encyclopedia of Type Strains, Phase IV (KMG-IV): sequencing the most valuable type-strain genomes for metagenomic binning, comparative biology and taxonomic classification.</title>
        <authorList>
            <person name="Goeker M."/>
        </authorList>
    </citation>
    <scope>NUCLEOTIDE SEQUENCE</scope>
    <source>
        <strain evidence="1">DSM 26174</strain>
    </source>
</reference>
<dbReference type="PROSITE" id="PS51257">
    <property type="entry name" value="PROKAR_LIPOPROTEIN"/>
    <property type="match status" value="1"/>
</dbReference>
<keyword evidence="2" id="KW-1185">Reference proteome</keyword>
<dbReference type="AlphaFoldDB" id="A0AAE3XMA6"/>
<organism evidence="1 2">
    <name type="scientific">Aureibacter tunicatorum</name>
    <dbReference type="NCBI Taxonomy" id="866807"/>
    <lineage>
        <taxon>Bacteria</taxon>
        <taxon>Pseudomonadati</taxon>
        <taxon>Bacteroidota</taxon>
        <taxon>Cytophagia</taxon>
        <taxon>Cytophagales</taxon>
        <taxon>Persicobacteraceae</taxon>
        <taxon>Aureibacter</taxon>
    </lineage>
</organism>
<accession>A0AAE3XMA6</accession>
<sequence length="402" mass="46336">MKRIFLIPILFLFFAAGCDDSSKILKQNEIEPSQILLEGSNEIIPSQENTTKLWFEHGNRGLPNALSYDFHDMFTTEKSRLVNALRGMDYFMLRLNLYDSIRHEFFRDSIAPMLIAHNVPLVIDVGSAVWLECRCEQQRVNILNRDISLIRRIKNTGVDVKYVALQSILSKPVPPQLEESCETGETCDYTLGERVADALRYAYKVDYEFDGEIGIGILDALVVKGSHGENQLGFNYRTAYTALDRAFKLKDIKLAFIVFDHPEEYLYSLSSWDRLLEAQRYVSDTIKTDVGILFTSSESKDHDSFRSTVLAFMDEFINRGGKMDHAVLAYWYKEIDNDIPQLRTIIEMAERLYGDSFYEKCTDESYLEQRPDVAQDSYYGTKPDQHFVDHGRFEGMSKPSLD</sequence>
<comment type="caution">
    <text evidence="1">The sequence shown here is derived from an EMBL/GenBank/DDBJ whole genome shotgun (WGS) entry which is preliminary data.</text>
</comment>
<dbReference type="Proteomes" id="UP001185092">
    <property type="component" value="Unassembled WGS sequence"/>
</dbReference>
<dbReference type="EMBL" id="JAVDQD010000002">
    <property type="protein sequence ID" value="MDR6238559.1"/>
    <property type="molecule type" value="Genomic_DNA"/>
</dbReference>
<gene>
    <name evidence="1" type="ORF">HNQ88_001596</name>
</gene>
<proteinExistence type="predicted"/>
<name>A0AAE3XMA6_9BACT</name>
<evidence type="ECO:0000313" key="1">
    <source>
        <dbReference type="EMBL" id="MDR6238559.1"/>
    </source>
</evidence>